<gene>
    <name evidence="6" type="ORF">QFZ46_002210</name>
</gene>
<dbReference type="Pfam" id="PF17963">
    <property type="entry name" value="Big_9"/>
    <property type="match status" value="7"/>
</dbReference>
<dbReference type="Pfam" id="PF00041">
    <property type="entry name" value="fn3"/>
    <property type="match status" value="3"/>
</dbReference>
<dbReference type="Gene3D" id="2.60.40.10">
    <property type="entry name" value="Immunoglobulins"/>
    <property type="match status" value="3"/>
</dbReference>
<dbReference type="EMBL" id="JAUSXK010000001">
    <property type="protein sequence ID" value="MDQ0644050.1"/>
    <property type="molecule type" value="Genomic_DNA"/>
</dbReference>
<keyword evidence="1" id="KW-0677">Repeat</keyword>
<proteinExistence type="predicted"/>
<dbReference type="PANTHER" id="PTHR13817:SF166">
    <property type="entry name" value="NEURONAL IGCAM-RELATED"/>
    <property type="match status" value="1"/>
</dbReference>
<feature type="region of interest" description="Disordered" evidence="4">
    <location>
        <begin position="1834"/>
        <end position="1866"/>
    </location>
</feature>
<feature type="compositionally biased region" description="Acidic residues" evidence="4">
    <location>
        <begin position="372"/>
        <end position="381"/>
    </location>
</feature>
<dbReference type="PROSITE" id="PS50853">
    <property type="entry name" value="FN3"/>
    <property type="match status" value="3"/>
</dbReference>
<feature type="compositionally biased region" description="Polar residues" evidence="4">
    <location>
        <begin position="1834"/>
        <end position="1843"/>
    </location>
</feature>
<feature type="domain" description="Fibronectin type-III" evidence="5">
    <location>
        <begin position="1655"/>
        <end position="1753"/>
    </location>
</feature>
<evidence type="ECO:0000259" key="5">
    <source>
        <dbReference type="PROSITE" id="PS50853"/>
    </source>
</evidence>
<feature type="domain" description="Fibronectin type-III" evidence="5">
    <location>
        <begin position="1469"/>
        <end position="1556"/>
    </location>
</feature>
<feature type="domain" description="Fibronectin type-III" evidence="5">
    <location>
        <begin position="1557"/>
        <end position="1651"/>
    </location>
</feature>
<evidence type="ECO:0000256" key="2">
    <source>
        <dbReference type="ARBA" id="ARBA00023295"/>
    </source>
</evidence>
<dbReference type="CDD" id="cd00063">
    <property type="entry name" value="FN3"/>
    <property type="match status" value="3"/>
</dbReference>
<dbReference type="SUPFAM" id="SSF49265">
    <property type="entry name" value="Fibronectin type III"/>
    <property type="match status" value="3"/>
</dbReference>
<dbReference type="RefSeq" id="WP_307361354.1">
    <property type="nucleotide sequence ID" value="NZ_JAUSXK010000001.1"/>
</dbReference>
<keyword evidence="2" id="KW-0378">Hydrolase</keyword>
<comment type="caution">
    <text evidence="6">The sequence shown here is derived from an EMBL/GenBank/DDBJ whole genome shotgun (WGS) entry which is preliminary data.</text>
</comment>
<reference evidence="6 7" key="1">
    <citation type="submission" date="2023-07" db="EMBL/GenBank/DDBJ databases">
        <title>Comparative genomics of wheat-associated soil bacteria to identify genetic determinants of phenazine resistance.</title>
        <authorList>
            <person name="Mouncey N."/>
        </authorList>
    </citation>
    <scope>NUCLEOTIDE SEQUENCE [LARGE SCALE GENOMIC DNA]</scope>
    <source>
        <strain evidence="6 7">W2I7</strain>
    </source>
</reference>
<dbReference type="Gene3D" id="2.60.40.3440">
    <property type="match status" value="1"/>
</dbReference>
<sequence>MKALSWLRAKPKTAASVAGVTAAVVAIGTLAFAYEGNPTTKVDLNDGGVWITKSSALMVGHFNNESTLLDGGLRTTGEGFDILQDASTVLVTDRSNATLTAVDSARVSLGDSTTIPGSAKVALGAQTAAILDTESGDLWVVPVKGISGFELQGTDPLVELGKNSDVTVGQDGTVYAVSGENAEVVTIPVDNEGEALEPQSAALGELDASIAPSITAVGATPVVLSPSDSAVMTPGGFRTEIPEADSAVLQYSSAATDAVTVATASQLIDVPLDGGEPQATSTGGDGTPAAPVSLLGCSYGAWSGTGTFVRECPGDGDDINEEVPGAESSASLTFRVNRDVIILNDSVGGAAWLTDESLQQVDNWDDLTPPEGETENEEDTTQETVETTLPVRTDVNTPPVAEDDEFGVRPGQTTALPVLDNDNDPDGDVLVAAIAEQQPSIGTVQPIYDGGSLQIAVGEDASGAASFSYEVNDGRGGTDTANANLTVKDWDTNTAPKPKRTTALAIETGGTISYNILPDWIDPEGDDIYLRGVVAAPGDEVEFTTDGQITYRATASLQGRKEVEISVADALGEVATGTLVLDVRQAGSTLPKTNADHVMTRVGEQVTVSPLANDSSSGQEQLRLTRVNGDETPGATIQPDYPNKTFTFSAPAPGVYYVLYEVAAGPNGVPGIVRIDVADASEQDLPPVAVRDVALLPTGGEVLLGVLNNDTDPSGGILVVQSVTVEPGSGISVSVLNHESLRIGDQGALDEPVKISYRISNGSKTAEGEVVVIPIPAPEKILPPVTTPDQAVVRVGDVVTIPVLENDTSPVGDALSLEPELVEPFVDPEDGEIFVSQDTVRFKAGDEAKTVYATYEVSDTRGNKVGGYITIQIVPVQDENAAPRPQDITTRVLSGNVANIAVPLDGIDEDGDSVELIGLASNPKKGRITEVAQNYFVYEAYAASSGVDTFSYRVRDRLGQEGTATIRVGVAPAEEMNQAPYAVKDAVVVRPGREIAVPVTLNDSDPEGDEIALVKDGLVLPEDSGLEARVSGDRVLVQAPDNAVETSLQYTISDSRGATAQAVLQITVDDDVPLIAPIARDDRVLPSDLTDGELTSDVDIVGNDEDPDGTTEALDVEVGAGGTLLEDGKVRVTVGDEMQLIRYTLTDRDELSTSAFIFVPAVKDLRPSLTSTKPVEVVSGETKELPLDEYVMVAGGGTVKITEHAKVSASNADGADLVKDASTLVYTSKAGFYGEDGITFEVTDGTGPDDPEGRKATLTIPITVLPPENQQPTFTRAEINVAPGEAASELDLAALTTDPDPEDAGEHDFSLEGDAGNGLTARVDGDKLTVEAASNAKKGTSQTLTLTVTDGETKPVEGTVIVNITASTRSPATANTDTIDEADQGETISVPVLANDFNPFPETPLKLVSVAPESGSGSAEVDGDEVRVTPGKEFVGTLVVRYTIEDATEDPDRHVDGRIVLTVQGVPEAPGSPQVTSVQDRTVVVSFSAPSNNGAEITKYTVSSTSGSAYSKECASTTCTLDGLTNNVEYTFQVIATNRVGDSEPSGASAIARPDARPDTPVAPTLVFGDKSLKVSWTTPTTPGSPVDSYTLQISPAPPSGITEKAGVTGNSLTWEGLENGTSYQVRVQAHNRAPEPSTFSGWSLSEVPAGPPFQPSAPTTAELAPVGDQAQMQVSWVAPNNNGDAISRYQVQVLEGGSTVRTVDVPAGQTSQAITVPTSERGYTYIVHAENKAGWGPWSPPSAERRGAIRPDAPNTPTIEAGDRSIRITSAYVLSAEQRNGARDSEISYQFRLNGGGWQALTNTTIGGLDNGVGYSLQIRALSNTGTGSYTGVESASSNNATPYGLPPQPNAGAQNNGGNITLSWSNNGNNGAALDDTQIRIRDHNGNWSGWESVASSNSRTVGGQYSQTWVIEVRVHNKAGWSSVASASATTDRKPDPKAWVTRGTPEKVDTCRHDSCSHFRINTNEHFPSGTYSVRCMTSQLGQVGSTYPSVSLGPNVSKDLPCIFGYPGSSVWVEINGTAYEKSSW</sequence>
<accession>A0ABU0P9N3</accession>
<keyword evidence="7" id="KW-1185">Reference proteome</keyword>
<organism evidence="6 7">
    <name type="scientific">Microbacterium murale</name>
    <dbReference type="NCBI Taxonomy" id="1081040"/>
    <lineage>
        <taxon>Bacteria</taxon>
        <taxon>Bacillati</taxon>
        <taxon>Actinomycetota</taxon>
        <taxon>Actinomycetes</taxon>
        <taxon>Micrococcales</taxon>
        <taxon>Microbacteriaceae</taxon>
        <taxon>Microbacterium</taxon>
    </lineage>
</organism>
<name>A0ABU0P9N3_9MICO</name>
<dbReference type="InterPro" id="IPR036116">
    <property type="entry name" value="FN3_sf"/>
</dbReference>
<dbReference type="InterPro" id="IPR050964">
    <property type="entry name" value="Striated_Muscle_Regulatory"/>
</dbReference>
<keyword evidence="3" id="KW-0119">Carbohydrate metabolism</keyword>
<dbReference type="InterPro" id="IPR003961">
    <property type="entry name" value="FN3_dom"/>
</dbReference>
<dbReference type="PANTHER" id="PTHR13817">
    <property type="entry name" value="TITIN"/>
    <property type="match status" value="1"/>
</dbReference>
<dbReference type="InterPro" id="IPR013783">
    <property type="entry name" value="Ig-like_fold"/>
</dbReference>
<evidence type="ECO:0000256" key="4">
    <source>
        <dbReference type="SAM" id="MobiDB-lite"/>
    </source>
</evidence>
<evidence type="ECO:0000313" key="6">
    <source>
        <dbReference type="EMBL" id="MDQ0644050.1"/>
    </source>
</evidence>
<evidence type="ECO:0000256" key="1">
    <source>
        <dbReference type="ARBA" id="ARBA00022737"/>
    </source>
</evidence>
<dbReference type="Proteomes" id="UP001239085">
    <property type="component" value="Unassembled WGS sequence"/>
</dbReference>
<evidence type="ECO:0000313" key="7">
    <source>
        <dbReference type="Proteomes" id="UP001239085"/>
    </source>
</evidence>
<dbReference type="NCBIfam" id="NF012211">
    <property type="entry name" value="tand_rpt_95"/>
    <property type="match status" value="1"/>
</dbReference>
<keyword evidence="3" id="KW-0624">Polysaccharide degradation</keyword>
<keyword evidence="2" id="KW-0326">Glycosidase</keyword>
<feature type="compositionally biased region" description="Low complexity" evidence="4">
    <location>
        <begin position="1852"/>
        <end position="1861"/>
    </location>
</feature>
<dbReference type="SMART" id="SM00060">
    <property type="entry name" value="FN3"/>
    <property type="match status" value="5"/>
</dbReference>
<feature type="region of interest" description="Disordered" evidence="4">
    <location>
        <begin position="362"/>
        <end position="385"/>
    </location>
</feature>
<evidence type="ECO:0000256" key="3">
    <source>
        <dbReference type="ARBA" id="ARBA00023326"/>
    </source>
</evidence>
<dbReference type="Gene3D" id="2.60.40.2810">
    <property type="match status" value="1"/>
</dbReference>
<protein>
    <recommendedName>
        <fullName evidence="5">Fibronectin type-III domain-containing protein</fullName>
    </recommendedName>
</protein>